<organism evidence="14">
    <name type="scientific">hydrothermal vent metagenome</name>
    <dbReference type="NCBI Taxonomy" id="652676"/>
    <lineage>
        <taxon>unclassified sequences</taxon>
        <taxon>metagenomes</taxon>
        <taxon>ecological metagenomes</taxon>
    </lineage>
</organism>
<dbReference type="GO" id="GO:0005829">
    <property type="term" value="C:cytosol"/>
    <property type="evidence" value="ECO:0007669"/>
    <property type="project" value="TreeGrafter"/>
</dbReference>
<dbReference type="Gene3D" id="2.40.50.140">
    <property type="entry name" value="Nucleic acid-binding proteins"/>
    <property type="match status" value="1"/>
</dbReference>
<feature type="domain" description="NAD-dependent DNA ligase N-terminal" evidence="13">
    <location>
        <begin position="11"/>
        <end position="455"/>
    </location>
</feature>
<dbReference type="FunFam" id="1.10.150.20:FF:000007">
    <property type="entry name" value="DNA ligase"/>
    <property type="match status" value="1"/>
</dbReference>
<dbReference type="InterPro" id="IPR012340">
    <property type="entry name" value="NA-bd_OB-fold"/>
</dbReference>
<evidence type="ECO:0000256" key="4">
    <source>
        <dbReference type="ARBA" id="ARBA00022598"/>
    </source>
</evidence>
<sequence>MTDSKMNIPAEVRAQAETLREQINYHNYRYYVLDDPEVPDAEYDRLFRELQALEEKYPALVSSDSPTQRVGAQPLAAFDEVQHVVPMLSLGNAFNDEDVLAFARRVNEKLGSEDTVFTAEPKLDGLAISLLYKDGILIRAATRGDGMTGENVTQNVRTIKSIPLHLLGSDYPRLLEVRGEVYMPKAGFEELNKRQHAAGEKAFANPRNAAAGSLRQLDSRITATRPLAMFCYGVGQVEDGTLPDGHAAILQRLKDWGLRVCPETQTVKGINTCLEFYRHIAAQRDKLPYDIDGVVYKVDDLEQQQILGFVSRAPRWAIAHKFPAQEAITRLLAIDVQVGRTGALTPVARLEPVEVGGVTVTNATLHNQDEIDRMDLRIGDTVVIYRAGDVIPKVASVVLSRRPQNTQSFKMPDQCPECDSDVEREEGEAILRCSGGLFCPAQRKEAIKHFASRRAMDIEGLGDKLVEQLVDAGLVQNPADLFQLKAETIAGLERMAK</sequence>
<dbReference type="InterPro" id="IPR018239">
    <property type="entry name" value="DNA_ligase_AS"/>
</dbReference>
<dbReference type="NCBIfam" id="TIGR00575">
    <property type="entry name" value="dnlj"/>
    <property type="match status" value="1"/>
</dbReference>
<feature type="non-terminal residue" evidence="14">
    <location>
        <position position="497"/>
    </location>
</feature>
<dbReference type="AlphaFoldDB" id="A0A3B1AGE9"/>
<evidence type="ECO:0000256" key="9">
    <source>
        <dbReference type="ARBA" id="ARBA00022842"/>
    </source>
</evidence>
<dbReference type="EC" id="6.5.1.2" evidence="3"/>
<accession>A0A3B1AGE9</accession>
<keyword evidence="4 14" id="KW-0436">Ligase</keyword>
<keyword evidence="11" id="KW-0234">DNA repair</keyword>
<dbReference type="InterPro" id="IPR004149">
    <property type="entry name" value="Znf_DNAligase_C4"/>
</dbReference>
<dbReference type="SUPFAM" id="SSF56091">
    <property type="entry name" value="DNA ligase/mRNA capping enzyme, catalytic domain"/>
    <property type="match status" value="1"/>
</dbReference>
<dbReference type="EMBL" id="UOFV01000223">
    <property type="protein sequence ID" value="VAX00731.1"/>
    <property type="molecule type" value="Genomic_DNA"/>
</dbReference>
<evidence type="ECO:0000256" key="8">
    <source>
        <dbReference type="ARBA" id="ARBA00022833"/>
    </source>
</evidence>
<dbReference type="PANTHER" id="PTHR23389">
    <property type="entry name" value="CHROMOSOME TRANSMISSION FIDELITY FACTOR 18"/>
    <property type="match status" value="1"/>
</dbReference>
<evidence type="ECO:0000256" key="5">
    <source>
        <dbReference type="ARBA" id="ARBA00022705"/>
    </source>
</evidence>
<dbReference type="InterPro" id="IPR001679">
    <property type="entry name" value="DNA_ligase"/>
</dbReference>
<evidence type="ECO:0000256" key="1">
    <source>
        <dbReference type="ARBA" id="ARBA00001946"/>
    </source>
</evidence>
<dbReference type="InterPro" id="IPR033136">
    <property type="entry name" value="DNA_ligase_CS"/>
</dbReference>
<evidence type="ECO:0000256" key="6">
    <source>
        <dbReference type="ARBA" id="ARBA00022723"/>
    </source>
</evidence>
<dbReference type="SUPFAM" id="SSF47781">
    <property type="entry name" value="RuvA domain 2-like"/>
    <property type="match status" value="1"/>
</dbReference>
<keyword evidence="7" id="KW-0227">DNA damage</keyword>
<dbReference type="FunFam" id="3.30.470.30:FF:000001">
    <property type="entry name" value="DNA ligase"/>
    <property type="match status" value="1"/>
</dbReference>
<dbReference type="InterPro" id="IPR013840">
    <property type="entry name" value="DNAligase_N"/>
</dbReference>
<dbReference type="HAMAP" id="MF_01588">
    <property type="entry name" value="DNA_ligase_A"/>
    <property type="match status" value="1"/>
</dbReference>
<comment type="catalytic activity">
    <reaction evidence="12">
        <text>NAD(+) + (deoxyribonucleotide)n-3'-hydroxyl + 5'-phospho-(deoxyribonucleotide)m = (deoxyribonucleotide)n+m + AMP + beta-nicotinamide D-nucleotide.</text>
        <dbReference type="EC" id="6.5.1.2"/>
    </reaction>
</comment>
<dbReference type="PROSITE" id="PS01056">
    <property type="entry name" value="DNA_LIGASE_N2"/>
    <property type="match status" value="1"/>
</dbReference>
<dbReference type="InterPro" id="IPR010994">
    <property type="entry name" value="RuvA_2-like"/>
</dbReference>
<evidence type="ECO:0000313" key="14">
    <source>
        <dbReference type="EMBL" id="VAX00731.1"/>
    </source>
</evidence>
<dbReference type="FunFam" id="1.10.287.610:FF:000002">
    <property type="entry name" value="DNA ligase"/>
    <property type="match status" value="1"/>
</dbReference>
<gene>
    <name evidence="14" type="ORF">MNBD_GAMMA19-1719</name>
</gene>
<dbReference type="Pfam" id="PF01653">
    <property type="entry name" value="DNA_ligase_aden"/>
    <property type="match status" value="1"/>
</dbReference>
<keyword evidence="8" id="KW-0862">Zinc</keyword>
<keyword evidence="10" id="KW-0520">NAD</keyword>
<dbReference type="Pfam" id="PF03119">
    <property type="entry name" value="DNA_ligase_ZBD"/>
    <property type="match status" value="1"/>
</dbReference>
<dbReference type="PANTHER" id="PTHR23389:SF9">
    <property type="entry name" value="DNA LIGASE"/>
    <property type="match status" value="1"/>
</dbReference>
<evidence type="ECO:0000256" key="11">
    <source>
        <dbReference type="ARBA" id="ARBA00023204"/>
    </source>
</evidence>
<dbReference type="PROSITE" id="PS01055">
    <property type="entry name" value="DNA_LIGASE_N1"/>
    <property type="match status" value="1"/>
</dbReference>
<dbReference type="SUPFAM" id="SSF50249">
    <property type="entry name" value="Nucleic acid-binding proteins"/>
    <property type="match status" value="1"/>
</dbReference>
<dbReference type="Gene3D" id="6.20.10.30">
    <property type="match status" value="1"/>
</dbReference>
<dbReference type="Pfam" id="PF03120">
    <property type="entry name" value="OB_DNA_ligase"/>
    <property type="match status" value="1"/>
</dbReference>
<dbReference type="InterPro" id="IPR004150">
    <property type="entry name" value="NAD_DNA_ligase_OB"/>
</dbReference>
<dbReference type="InterPro" id="IPR013839">
    <property type="entry name" value="DNAligase_adenylation"/>
</dbReference>
<dbReference type="CDD" id="cd00114">
    <property type="entry name" value="LIGANc"/>
    <property type="match status" value="1"/>
</dbReference>
<dbReference type="Gene3D" id="3.30.470.30">
    <property type="entry name" value="DNA ligase/mRNA capping enzyme"/>
    <property type="match status" value="1"/>
</dbReference>
<comment type="function">
    <text evidence="2">DNA ligase that catalyzes the formation of phosphodiester linkages between 5'-phosphoryl and 3'-hydroxyl groups in double-stranded DNA using NAD as a coenzyme and as the energy source for the reaction. It is essential for DNA replication and repair of damaged DNA.</text>
</comment>
<reference evidence="14" key="1">
    <citation type="submission" date="2018-06" db="EMBL/GenBank/DDBJ databases">
        <authorList>
            <person name="Zhirakovskaya E."/>
        </authorList>
    </citation>
    <scope>NUCLEOTIDE SEQUENCE</scope>
</reference>
<evidence type="ECO:0000256" key="2">
    <source>
        <dbReference type="ARBA" id="ARBA00004067"/>
    </source>
</evidence>
<comment type="cofactor">
    <cofactor evidence="1">
        <name>Mg(2+)</name>
        <dbReference type="ChEBI" id="CHEBI:18420"/>
    </cofactor>
</comment>
<evidence type="ECO:0000256" key="7">
    <source>
        <dbReference type="ARBA" id="ARBA00022763"/>
    </source>
</evidence>
<dbReference type="SMART" id="SM00532">
    <property type="entry name" value="LIGANc"/>
    <property type="match status" value="1"/>
</dbReference>
<evidence type="ECO:0000256" key="12">
    <source>
        <dbReference type="ARBA" id="ARBA00034005"/>
    </source>
</evidence>
<dbReference type="GO" id="GO:0003911">
    <property type="term" value="F:DNA ligase (NAD+) activity"/>
    <property type="evidence" value="ECO:0007669"/>
    <property type="project" value="UniProtKB-EC"/>
</dbReference>
<dbReference type="NCBIfam" id="NF005932">
    <property type="entry name" value="PRK07956.1"/>
    <property type="match status" value="1"/>
</dbReference>
<protein>
    <recommendedName>
        <fullName evidence="3">DNA ligase (NAD(+))</fullName>
        <ecNumber evidence="3">6.5.1.2</ecNumber>
    </recommendedName>
</protein>
<keyword evidence="9" id="KW-0460">Magnesium</keyword>
<dbReference type="Gene3D" id="1.10.150.20">
    <property type="entry name" value="5' to 3' exonuclease, C-terminal subdomain"/>
    <property type="match status" value="1"/>
</dbReference>
<dbReference type="GO" id="GO:0006260">
    <property type="term" value="P:DNA replication"/>
    <property type="evidence" value="ECO:0007669"/>
    <property type="project" value="UniProtKB-KW"/>
</dbReference>
<dbReference type="Gene3D" id="1.10.287.610">
    <property type="entry name" value="Helix hairpin bin"/>
    <property type="match status" value="1"/>
</dbReference>
<evidence type="ECO:0000256" key="3">
    <source>
        <dbReference type="ARBA" id="ARBA00012722"/>
    </source>
</evidence>
<name>A0A3B1AGE9_9ZZZZ</name>
<evidence type="ECO:0000256" key="10">
    <source>
        <dbReference type="ARBA" id="ARBA00023027"/>
    </source>
</evidence>
<keyword evidence="5" id="KW-0235">DNA replication</keyword>
<keyword evidence="6" id="KW-0479">Metal-binding</keyword>
<evidence type="ECO:0000259" key="13">
    <source>
        <dbReference type="SMART" id="SM00532"/>
    </source>
</evidence>
<dbReference type="GO" id="GO:0046872">
    <property type="term" value="F:metal ion binding"/>
    <property type="evidence" value="ECO:0007669"/>
    <property type="project" value="UniProtKB-KW"/>
</dbReference>
<dbReference type="FunFam" id="2.40.50.140:FF:000012">
    <property type="entry name" value="DNA ligase"/>
    <property type="match status" value="1"/>
</dbReference>
<dbReference type="GO" id="GO:0006281">
    <property type="term" value="P:DNA repair"/>
    <property type="evidence" value="ECO:0007669"/>
    <property type="project" value="UniProtKB-KW"/>
</dbReference>
<proteinExistence type="inferred from homology"/>